<dbReference type="OMA" id="WYRERYE"/>
<dbReference type="Proteomes" id="UP000095455">
    <property type="component" value="Unassembled WGS sequence"/>
</dbReference>
<dbReference type="Proteomes" id="UP000441358">
    <property type="component" value="Unassembled WGS sequence"/>
</dbReference>
<comment type="caution">
    <text evidence="2">The sequence shown here is derived from an EMBL/GenBank/DDBJ whole genome shotgun (WGS) entry which is preliminary data.</text>
</comment>
<dbReference type="PANTHER" id="PTHR35532">
    <property type="entry name" value="SIMILAR TO POLYHYDROXYALKANOATE DEPOLYMERASE"/>
    <property type="match status" value="1"/>
</dbReference>
<name>A0A173WIT5_PARDI</name>
<reference evidence="1 4" key="1">
    <citation type="submission" date="2015-09" db="EMBL/GenBank/DDBJ databases">
        <authorList>
            <consortium name="Pathogen Informatics"/>
        </authorList>
    </citation>
    <scope>NUCLEOTIDE SEQUENCE [LARGE SCALE GENOMIC DNA]</scope>
    <source>
        <strain evidence="1 4">2789STDY5608822</strain>
    </source>
</reference>
<dbReference type="EMBL" id="WKMC01000002">
    <property type="protein sequence ID" value="MRZ49603.1"/>
    <property type="molecule type" value="Genomic_DNA"/>
</dbReference>
<dbReference type="SUPFAM" id="SSF54001">
    <property type="entry name" value="Cysteine proteinases"/>
    <property type="match status" value="1"/>
</dbReference>
<dbReference type="PROSITE" id="PS51257">
    <property type="entry name" value="PROKAR_LIPOPROTEIN"/>
    <property type="match status" value="1"/>
</dbReference>
<dbReference type="InterPro" id="IPR038765">
    <property type="entry name" value="Papain-like_cys_pep_sf"/>
</dbReference>
<dbReference type="EMBL" id="NFJX01000001">
    <property type="protein sequence ID" value="OUP22729.1"/>
    <property type="molecule type" value="Genomic_DNA"/>
</dbReference>
<reference evidence="5" key="2">
    <citation type="submission" date="2017-04" db="EMBL/GenBank/DDBJ databases">
        <title>Function of individual gut microbiota members based on whole genome sequencing of pure cultures obtained from chicken caecum.</title>
        <authorList>
            <person name="Medvecky M."/>
            <person name="Cejkova D."/>
            <person name="Polansky O."/>
            <person name="Karasova D."/>
            <person name="Kubasova T."/>
            <person name="Cizek A."/>
            <person name="Rychlik I."/>
        </authorList>
    </citation>
    <scope>NUCLEOTIDE SEQUENCE [LARGE SCALE GENOMIC DNA]</scope>
    <source>
        <strain evidence="5">An199</strain>
    </source>
</reference>
<accession>A0A173WIT5</accession>
<dbReference type="Proteomes" id="UP000195950">
    <property type="component" value="Unassembled WGS sequence"/>
</dbReference>
<gene>
    <name evidence="3" type="ORF">B5F32_00560</name>
    <name evidence="1" type="ORF">ERS852380_00240</name>
    <name evidence="2" type="ORF">GKD66_05010</name>
</gene>
<protein>
    <submittedName>
        <fullName evidence="1">F5/8 type C domain</fullName>
    </submittedName>
</protein>
<dbReference type="RefSeq" id="WP_008779168.1">
    <property type="nucleotide sequence ID" value="NZ_CABMKT010000001.1"/>
</dbReference>
<proteinExistence type="predicted"/>
<evidence type="ECO:0000313" key="5">
    <source>
        <dbReference type="Proteomes" id="UP000195950"/>
    </source>
</evidence>
<reference evidence="3" key="3">
    <citation type="journal article" date="2018" name="BMC Genomics">
        <title>Whole genome sequencing and function prediction of 133 gut anaerobes isolated from chicken caecum in pure cultures.</title>
        <authorList>
            <person name="Medvecky M."/>
            <person name="Cejkova D."/>
            <person name="Polansky O."/>
            <person name="Karasova D."/>
            <person name="Kubasova T."/>
            <person name="Cizek A."/>
            <person name="Rychlik I."/>
        </authorList>
    </citation>
    <scope>NUCLEOTIDE SEQUENCE</scope>
    <source>
        <strain evidence="3">An199</strain>
    </source>
</reference>
<dbReference type="PANTHER" id="PTHR35532:SF5">
    <property type="entry name" value="CARBOHYDRATE-BINDING DOMAIN-CONTAINING PROTEIN"/>
    <property type="match status" value="1"/>
</dbReference>
<reference evidence="2 6" key="4">
    <citation type="journal article" date="2019" name="Nat. Med.">
        <title>A library of human gut bacterial isolates paired with longitudinal multiomics data enables mechanistic microbiome research.</title>
        <authorList>
            <person name="Poyet M."/>
            <person name="Groussin M."/>
            <person name="Gibbons S.M."/>
            <person name="Avila-Pacheco J."/>
            <person name="Jiang X."/>
            <person name="Kearney S.M."/>
            <person name="Perrotta A.R."/>
            <person name="Berdy B."/>
            <person name="Zhao S."/>
            <person name="Lieberman T.D."/>
            <person name="Swanson P.K."/>
            <person name="Smith M."/>
            <person name="Roesemann S."/>
            <person name="Alexander J.E."/>
            <person name="Rich S.A."/>
            <person name="Livny J."/>
            <person name="Vlamakis H."/>
            <person name="Clish C."/>
            <person name="Bullock K."/>
            <person name="Deik A."/>
            <person name="Scott J."/>
            <person name="Pierce K.A."/>
            <person name="Xavier R.J."/>
            <person name="Alm E.J."/>
        </authorList>
    </citation>
    <scope>NUCLEOTIDE SEQUENCE [LARGE SCALE GENOMIC DNA]</scope>
    <source>
        <strain evidence="2 6">BIOML-A32</strain>
    </source>
</reference>
<dbReference type="EMBL" id="CYYK01000001">
    <property type="protein sequence ID" value="CUN39391.1"/>
    <property type="molecule type" value="Genomic_DNA"/>
</dbReference>
<evidence type="ECO:0000313" key="3">
    <source>
        <dbReference type="EMBL" id="OUP22729.1"/>
    </source>
</evidence>
<sequence length="660" mass="77334">MKLFWITLLISSLVSCHNFKEDRQLSFALERAGENRRELEQVLEHYKNDSLKYRAACFLIKNMPGHYSYCGKITNTYNKQIDSIILQTQKEGRYHDTPYLANRIDRISKIHENTSFPIQEDIRIITADFLIQNIEQAFHLWEDAPWSRHLNFDDFCEYLLPYSIGAMDVLEDWRTGMYQQIDSTTLTELNDFSYSSDMQNSAFWACKHINQFLEKKLVPENSVYSIPFIAKTSTRSMISFGTCNQFSLIALAMMRSIGIPVMLDFTPQWPFRSMGHYWNVLLDNTGKNLAFGGCETKTDPDILHKPSQKMAKVYRRTYAINQDLVKLNTTEEVVPDLFRNIFMKDVTSEYMKTCDIMIPTQKKRNHKHAYLAVFDNQKWVPICYGTQKGKVCYFNEIGKDIAYLPLYYDNQGIHPITDPFILDSRGRIKYLHADTSKRKKVILSRKYYLAKHIFDYAKTLTGGHFEASNNPDFSDPDTIHTISHWLLSADSFEIKPQKTYRYWRYVSAKNKGCNLAELAFYSDKEEKELTGTIIGTNASVRYDTMPMDKSKVFDKDILTYYEAPSTVDYPWVGLDFNKPVSINKIIYTPRNDDNNIHAGDLYELFYWEYNHWMSLGQQRAIESKLTYTNVPDNALLLLKDLTKGEEERIFTYENDKQVWW</sequence>
<evidence type="ECO:0000313" key="6">
    <source>
        <dbReference type="Proteomes" id="UP000441358"/>
    </source>
</evidence>
<evidence type="ECO:0000313" key="4">
    <source>
        <dbReference type="Proteomes" id="UP000095455"/>
    </source>
</evidence>
<evidence type="ECO:0000313" key="1">
    <source>
        <dbReference type="EMBL" id="CUN39391.1"/>
    </source>
</evidence>
<dbReference type="AlphaFoldDB" id="A0A173WIT5"/>
<dbReference type="Gene3D" id="2.60.120.260">
    <property type="entry name" value="Galactose-binding domain-like"/>
    <property type="match status" value="2"/>
</dbReference>
<evidence type="ECO:0000313" key="2">
    <source>
        <dbReference type="EMBL" id="MRZ49603.1"/>
    </source>
</evidence>
<organism evidence="2 6">
    <name type="scientific">Parabacteroides distasonis</name>
    <dbReference type="NCBI Taxonomy" id="823"/>
    <lineage>
        <taxon>Bacteria</taxon>
        <taxon>Pseudomonadati</taxon>
        <taxon>Bacteroidota</taxon>
        <taxon>Bacteroidia</taxon>
        <taxon>Bacteroidales</taxon>
        <taxon>Tannerellaceae</taxon>
        <taxon>Parabacteroides</taxon>
    </lineage>
</organism>